<evidence type="ECO:0000313" key="4">
    <source>
        <dbReference type="Proteomes" id="UP001476807"/>
    </source>
</evidence>
<dbReference type="InterPro" id="IPR035647">
    <property type="entry name" value="EFG_III/V"/>
</dbReference>
<proteinExistence type="inferred from homology"/>
<dbReference type="Gene3D" id="3.30.70.240">
    <property type="match status" value="1"/>
</dbReference>
<dbReference type="SUPFAM" id="SSF54211">
    <property type="entry name" value="Ribosomal protein S5 domain 2-like"/>
    <property type="match status" value="1"/>
</dbReference>
<dbReference type="InterPro" id="IPR020569">
    <property type="entry name" value="UPF0029_Impact_CS"/>
</dbReference>
<organism evidence="3 4">
    <name type="scientific">Pontibacter populi</name>
    <dbReference type="NCBI Taxonomy" id="890055"/>
    <lineage>
        <taxon>Bacteria</taxon>
        <taxon>Pseudomonadati</taxon>
        <taxon>Bacteroidota</taxon>
        <taxon>Cytophagia</taxon>
        <taxon>Cytophagales</taxon>
        <taxon>Hymenobacteraceae</taxon>
        <taxon>Pontibacter</taxon>
    </lineage>
</organism>
<dbReference type="RefSeq" id="WP_350410901.1">
    <property type="nucleotide sequence ID" value="NZ_JBEOKT010000002.1"/>
</dbReference>
<dbReference type="InterPro" id="IPR036956">
    <property type="entry name" value="Impact_N_sf"/>
</dbReference>
<dbReference type="Pfam" id="PF01205">
    <property type="entry name" value="Impact_N"/>
    <property type="match status" value="1"/>
</dbReference>
<gene>
    <name evidence="3" type="ORF">ABS362_02010</name>
</gene>
<dbReference type="Gene3D" id="3.30.230.30">
    <property type="entry name" value="Impact, N-terminal domain"/>
    <property type="match status" value="1"/>
</dbReference>
<dbReference type="InterPro" id="IPR001498">
    <property type="entry name" value="Impact_N"/>
</dbReference>
<evidence type="ECO:0000256" key="1">
    <source>
        <dbReference type="ARBA" id="ARBA00007665"/>
    </source>
</evidence>
<dbReference type="InterPro" id="IPR023582">
    <property type="entry name" value="Impact"/>
</dbReference>
<protein>
    <submittedName>
        <fullName evidence="3">YigZ family protein</fullName>
    </submittedName>
</protein>
<evidence type="ECO:0000259" key="2">
    <source>
        <dbReference type="Pfam" id="PF01205"/>
    </source>
</evidence>
<dbReference type="Proteomes" id="UP001476807">
    <property type="component" value="Unassembled WGS sequence"/>
</dbReference>
<accession>A0ABV1RQ32</accession>
<dbReference type="PANTHER" id="PTHR16301">
    <property type="entry name" value="IMPACT-RELATED"/>
    <property type="match status" value="1"/>
</dbReference>
<dbReference type="PANTHER" id="PTHR16301:SF20">
    <property type="entry name" value="IMPACT FAMILY MEMBER YIGZ"/>
    <property type="match status" value="1"/>
</dbReference>
<sequence>MQDTYRTIAAPTESIYKEKGSKFLAFAYPVYSEEDVKECLAELRKKYFDARHHCYAYSLGAGKSRYRANDDGEPNHSAGDPILGQIRSADLSNILVVVVRYFGGTKLGVSGLINAYKTATADALAEATIIEKHETTLLQIHFEYPQMNDVMSLVKDYNLDVRNQQFELSCVLTIEVRKQLQEEITAKLEAIEGVKVEEFGS</sequence>
<dbReference type="PROSITE" id="PS00910">
    <property type="entry name" value="UPF0029"/>
    <property type="match status" value="1"/>
</dbReference>
<reference evidence="3 4" key="1">
    <citation type="submission" date="2024-06" db="EMBL/GenBank/DDBJ databases">
        <title>Pontibacter populi HYL7-15.</title>
        <authorList>
            <person name="Kim M.K."/>
        </authorList>
    </citation>
    <scope>NUCLEOTIDE SEQUENCE [LARGE SCALE GENOMIC DNA]</scope>
    <source>
        <strain evidence="3 4">HYL7-15</strain>
    </source>
</reference>
<comment type="similarity">
    <text evidence="1">Belongs to the IMPACT family.</text>
</comment>
<comment type="caution">
    <text evidence="3">The sequence shown here is derived from an EMBL/GenBank/DDBJ whole genome shotgun (WGS) entry which is preliminary data.</text>
</comment>
<feature type="domain" description="Impact N-terminal" evidence="2">
    <location>
        <begin position="19"/>
        <end position="124"/>
    </location>
</feature>
<dbReference type="InterPro" id="IPR020568">
    <property type="entry name" value="Ribosomal_Su5_D2-typ_SF"/>
</dbReference>
<dbReference type="SUPFAM" id="SSF54980">
    <property type="entry name" value="EF-G C-terminal domain-like"/>
    <property type="match status" value="1"/>
</dbReference>
<name>A0ABV1RQ32_9BACT</name>
<keyword evidence="4" id="KW-1185">Reference proteome</keyword>
<evidence type="ECO:0000313" key="3">
    <source>
        <dbReference type="EMBL" id="MER2996301.1"/>
    </source>
</evidence>
<dbReference type="EMBL" id="JBEOKT010000002">
    <property type="protein sequence ID" value="MER2996301.1"/>
    <property type="molecule type" value="Genomic_DNA"/>
</dbReference>